<dbReference type="InterPro" id="IPR006190">
    <property type="entry name" value="SAF_AFP_Neu5Ac"/>
</dbReference>
<reference evidence="3 5" key="2">
    <citation type="submission" date="2020-02" db="EMBL/GenBank/DDBJ databases">
        <authorList>
            <person name="Feng H."/>
        </authorList>
    </citation>
    <scope>NUCLEOTIDE SEQUENCE [LARGE SCALE GENOMIC DNA]</scope>
    <source>
        <strain evidence="3 5">Gsoil 114</strain>
    </source>
</reference>
<dbReference type="PROSITE" id="PS50844">
    <property type="entry name" value="AFP_LIKE"/>
    <property type="match status" value="1"/>
</dbReference>
<reference evidence="3 5" key="3">
    <citation type="submission" date="2020-03" db="EMBL/GenBank/DDBJ databases">
        <title>Bacillus aquiflavi sp. nov., isolated from yellow water of strong flavor Chinese baijiu in Yibin region of China.</title>
        <authorList>
            <person name="Xie J."/>
        </authorList>
    </citation>
    <scope>NUCLEOTIDE SEQUENCE [LARGE SCALE GENOMIC DNA]</scope>
    <source>
        <strain evidence="3 5">Gsoil 114</strain>
    </source>
</reference>
<dbReference type="Gene3D" id="3.20.20.70">
    <property type="entry name" value="Aldolase class I"/>
    <property type="match status" value="1"/>
</dbReference>
<dbReference type="InterPro" id="IPR013132">
    <property type="entry name" value="PseI/NeuA/B-like_N"/>
</dbReference>
<dbReference type="RefSeq" id="WP_025731453.1">
    <property type="nucleotide sequence ID" value="NZ_JAAIWK010000029.1"/>
</dbReference>
<evidence type="ECO:0000313" key="2">
    <source>
        <dbReference type="EMBL" id="KHD85827.1"/>
    </source>
</evidence>
<dbReference type="InterPro" id="IPR051690">
    <property type="entry name" value="PseI-like"/>
</dbReference>
<dbReference type="InterPro" id="IPR036732">
    <property type="entry name" value="AFP_Neu5c_C_sf"/>
</dbReference>
<organism evidence="2 4">
    <name type="scientific">Heyndrickxia ginsengihumi</name>
    <dbReference type="NCBI Taxonomy" id="363870"/>
    <lineage>
        <taxon>Bacteria</taxon>
        <taxon>Bacillati</taxon>
        <taxon>Bacillota</taxon>
        <taxon>Bacilli</taxon>
        <taxon>Bacillales</taxon>
        <taxon>Bacillaceae</taxon>
        <taxon>Heyndrickxia</taxon>
    </lineage>
</organism>
<sequence>MKEITIMHQTIGSNHAPFIIAEMSGNHNQSLERALEIVEAAAKAGAHALKIQTYTADTMTLNIENPDFKIDDSNSLWNGDSLYQLYQKAYTPWEWHKPIFDKALELGMIPFSTPFDETAVDFLEDLDVPMYKIASFENTDLPLIKKVAATGKPLIISTGMASVAELDETVRIARESGCNELILLKCTSTYPATPENTNIMTIPHMRELFNVQVGLSDHTMGTGVAVASVALGATVIEKHFTLRRADGGVDSAFSLEPEEFHALVTETERAWQALGKVTYGPTEHEKASLKFRRSIYTTADIKKGDVITNQNIRVVRPGFGLQPKYLDVILGKKAKTNISAGTPITWDLLI</sequence>
<dbReference type="EC" id="2.5.1.97" evidence="3"/>
<evidence type="ECO:0000259" key="1">
    <source>
        <dbReference type="PROSITE" id="PS50844"/>
    </source>
</evidence>
<evidence type="ECO:0000313" key="3">
    <source>
        <dbReference type="EMBL" id="NEY21267.1"/>
    </source>
</evidence>
<dbReference type="Proteomes" id="UP000476934">
    <property type="component" value="Unassembled WGS sequence"/>
</dbReference>
<dbReference type="InterPro" id="IPR020030">
    <property type="entry name" value="Pseudaminic_synth_PseI"/>
</dbReference>
<dbReference type="PANTHER" id="PTHR42966">
    <property type="entry name" value="N-ACETYLNEURAMINATE SYNTHASE"/>
    <property type="match status" value="1"/>
</dbReference>
<dbReference type="SUPFAM" id="SSF51269">
    <property type="entry name" value="AFP III-like domain"/>
    <property type="match status" value="1"/>
</dbReference>
<keyword evidence="5" id="KW-1185">Reference proteome</keyword>
<dbReference type="EMBL" id="JRUN01000015">
    <property type="protein sequence ID" value="KHD85827.1"/>
    <property type="molecule type" value="Genomic_DNA"/>
</dbReference>
<dbReference type="NCBIfam" id="TIGR03586">
    <property type="entry name" value="PseI"/>
    <property type="match status" value="1"/>
</dbReference>
<dbReference type="Pfam" id="PF08666">
    <property type="entry name" value="SAF"/>
    <property type="match status" value="1"/>
</dbReference>
<dbReference type="CDD" id="cd11615">
    <property type="entry name" value="SAF_NeuB_like"/>
    <property type="match status" value="1"/>
</dbReference>
<reference evidence="2 4" key="1">
    <citation type="submission" date="2014-10" db="EMBL/GenBank/DDBJ databases">
        <title>Draft genome of phytase producing Bacillus ginsengihumi strain M2.11.</title>
        <authorList>
            <person name="Toymentseva A."/>
            <person name="Boulygina E.A."/>
            <person name="Kazakov S.V."/>
            <person name="Kayumov I."/>
            <person name="Suleimanova A.D."/>
            <person name="Mardanova A.M."/>
            <person name="Maria S.N."/>
            <person name="Sergey M.Y."/>
            <person name="Sharipova M.R."/>
        </authorList>
    </citation>
    <scope>NUCLEOTIDE SEQUENCE [LARGE SCALE GENOMIC DNA]</scope>
    <source>
        <strain evidence="2 4">M2.11</strain>
    </source>
</reference>
<dbReference type="Gene3D" id="3.90.1210.10">
    <property type="entry name" value="Antifreeze-like/N-acetylneuraminic acid synthase C-terminal domain"/>
    <property type="match status" value="1"/>
</dbReference>
<dbReference type="AlphaFoldDB" id="A0A0A6Y0L7"/>
<protein>
    <submittedName>
        <fullName evidence="2">N-acetylneuraminate synthase</fullName>
    </submittedName>
    <submittedName>
        <fullName evidence="3">Pseudaminic acid synthase</fullName>
        <ecNumber evidence="3">2.5.1.97</ecNumber>
    </submittedName>
</protein>
<evidence type="ECO:0000313" key="5">
    <source>
        <dbReference type="Proteomes" id="UP000476934"/>
    </source>
</evidence>
<gene>
    <name evidence="3" type="primary">pseI</name>
    <name evidence="3" type="ORF">G4D61_15065</name>
    <name evidence="2" type="ORF">NG54_06675</name>
</gene>
<dbReference type="SMART" id="SM00858">
    <property type="entry name" value="SAF"/>
    <property type="match status" value="1"/>
</dbReference>
<dbReference type="STRING" id="363870.NG54_06675"/>
<dbReference type="Proteomes" id="UP000030588">
    <property type="component" value="Unassembled WGS sequence"/>
</dbReference>
<dbReference type="InterPro" id="IPR013785">
    <property type="entry name" value="Aldolase_TIM"/>
</dbReference>
<dbReference type="InterPro" id="IPR013974">
    <property type="entry name" value="SAF"/>
</dbReference>
<accession>A0A0A6Y0L7</accession>
<proteinExistence type="predicted"/>
<evidence type="ECO:0000313" key="4">
    <source>
        <dbReference type="Proteomes" id="UP000030588"/>
    </source>
</evidence>
<dbReference type="OrthoDB" id="9814210at2"/>
<dbReference type="Pfam" id="PF03102">
    <property type="entry name" value="NeuB"/>
    <property type="match status" value="1"/>
</dbReference>
<name>A0A0A6Y0L7_9BACI</name>
<keyword evidence="3" id="KW-0808">Transferase</keyword>
<comment type="caution">
    <text evidence="2">The sequence shown here is derived from an EMBL/GenBank/DDBJ whole genome shotgun (WGS) entry which is preliminary data.</text>
</comment>
<dbReference type="InterPro" id="IPR057736">
    <property type="entry name" value="SAF_PseI/NeuA/NeuB"/>
</dbReference>
<dbReference type="PANTHER" id="PTHR42966:SF2">
    <property type="entry name" value="PSEUDAMINIC ACID SYNTHASE"/>
    <property type="match status" value="1"/>
</dbReference>
<dbReference type="GO" id="GO:0047444">
    <property type="term" value="F:N-acylneuraminate-9-phosphate synthase activity"/>
    <property type="evidence" value="ECO:0007669"/>
    <property type="project" value="TreeGrafter"/>
</dbReference>
<dbReference type="SUPFAM" id="SSF51569">
    <property type="entry name" value="Aldolase"/>
    <property type="match status" value="1"/>
</dbReference>
<feature type="domain" description="AFP-like" evidence="1">
    <location>
        <begin position="294"/>
        <end position="350"/>
    </location>
</feature>
<dbReference type="GO" id="GO:0016051">
    <property type="term" value="P:carbohydrate biosynthetic process"/>
    <property type="evidence" value="ECO:0007669"/>
    <property type="project" value="InterPro"/>
</dbReference>
<dbReference type="EMBL" id="JAAIWK010000029">
    <property type="protein sequence ID" value="NEY21267.1"/>
    <property type="molecule type" value="Genomic_DNA"/>
</dbReference>